<name>A0A956NBM7_UNCEI</name>
<protein>
    <submittedName>
        <fullName evidence="1">Uncharacterized protein</fullName>
    </submittedName>
</protein>
<evidence type="ECO:0000313" key="1">
    <source>
        <dbReference type="EMBL" id="MCA9755341.1"/>
    </source>
</evidence>
<dbReference type="EMBL" id="JAGQHS010000020">
    <property type="protein sequence ID" value="MCA9755341.1"/>
    <property type="molecule type" value="Genomic_DNA"/>
</dbReference>
<reference evidence="1" key="2">
    <citation type="journal article" date="2021" name="Microbiome">
        <title>Successional dynamics and alternative stable states in a saline activated sludge microbial community over 9 years.</title>
        <authorList>
            <person name="Wang Y."/>
            <person name="Ye J."/>
            <person name="Ju F."/>
            <person name="Liu L."/>
            <person name="Boyd J.A."/>
            <person name="Deng Y."/>
            <person name="Parks D.H."/>
            <person name="Jiang X."/>
            <person name="Yin X."/>
            <person name="Woodcroft B.J."/>
            <person name="Tyson G.W."/>
            <person name="Hugenholtz P."/>
            <person name="Polz M.F."/>
            <person name="Zhang T."/>
        </authorList>
    </citation>
    <scope>NUCLEOTIDE SEQUENCE</scope>
    <source>
        <strain evidence="1">HKST-UBA02</strain>
    </source>
</reference>
<organism evidence="1 2">
    <name type="scientific">Eiseniibacteriota bacterium</name>
    <dbReference type="NCBI Taxonomy" id="2212470"/>
    <lineage>
        <taxon>Bacteria</taxon>
        <taxon>Candidatus Eiseniibacteriota</taxon>
    </lineage>
</organism>
<gene>
    <name evidence="1" type="ORF">KDA27_06020</name>
</gene>
<dbReference type="Proteomes" id="UP000739538">
    <property type="component" value="Unassembled WGS sequence"/>
</dbReference>
<reference evidence="1" key="1">
    <citation type="submission" date="2020-04" db="EMBL/GenBank/DDBJ databases">
        <authorList>
            <person name="Zhang T."/>
        </authorList>
    </citation>
    <scope>NUCLEOTIDE SEQUENCE</scope>
    <source>
        <strain evidence="1">HKST-UBA02</strain>
    </source>
</reference>
<accession>A0A956NBM7</accession>
<dbReference type="AlphaFoldDB" id="A0A956NBM7"/>
<evidence type="ECO:0000313" key="2">
    <source>
        <dbReference type="Proteomes" id="UP000739538"/>
    </source>
</evidence>
<proteinExistence type="predicted"/>
<comment type="caution">
    <text evidence="1">The sequence shown here is derived from an EMBL/GenBank/DDBJ whole genome shotgun (WGS) entry which is preliminary data.</text>
</comment>
<sequence length="145" mass="15822">MERRVDPRLLTLATLGVLGGVHCGSPTEAPDPPGGGLDYELSFETFATEVQPVLDAAGCSAGGDCHGGGIRGSYRLSPIEEKNLELDFEETKLQVYPFDLDQSPLLRKPLAETAGGTRHEYQPFSDVDDPRYRVLSDWVHGGTYR</sequence>